<protein>
    <submittedName>
        <fullName evidence="2">Uncharacterized protein</fullName>
    </submittedName>
</protein>
<proteinExistence type="predicted"/>
<comment type="caution">
    <text evidence="2">The sequence shown here is derived from an EMBL/GenBank/DDBJ whole genome shotgun (WGS) entry which is preliminary data.</text>
</comment>
<evidence type="ECO:0000256" key="1">
    <source>
        <dbReference type="SAM" id="Coils"/>
    </source>
</evidence>
<dbReference type="AlphaFoldDB" id="X1N5B3"/>
<name>X1N5B3_9ZZZZ</name>
<accession>X1N5B3</accession>
<organism evidence="2">
    <name type="scientific">marine sediment metagenome</name>
    <dbReference type="NCBI Taxonomy" id="412755"/>
    <lineage>
        <taxon>unclassified sequences</taxon>
        <taxon>metagenomes</taxon>
        <taxon>ecological metagenomes</taxon>
    </lineage>
</organism>
<keyword evidence="1" id="KW-0175">Coiled coil</keyword>
<reference evidence="2" key="1">
    <citation type="journal article" date="2014" name="Front. Microbiol.">
        <title>High frequency of phylogenetically diverse reductive dehalogenase-homologous genes in deep subseafloor sedimentary metagenomes.</title>
        <authorList>
            <person name="Kawai M."/>
            <person name="Futagami T."/>
            <person name="Toyoda A."/>
            <person name="Takaki Y."/>
            <person name="Nishi S."/>
            <person name="Hori S."/>
            <person name="Arai W."/>
            <person name="Tsubouchi T."/>
            <person name="Morono Y."/>
            <person name="Uchiyama I."/>
            <person name="Ito T."/>
            <person name="Fujiyama A."/>
            <person name="Inagaki F."/>
            <person name="Takami H."/>
        </authorList>
    </citation>
    <scope>NUCLEOTIDE SEQUENCE</scope>
    <source>
        <strain evidence="2">Expedition CK06-06</strain>
    </source>
</reference>
<sequence length="86" mass="10104">MLRRDEREKAVKAKLKELRQLSEQRVEVDKNIWELKKYYAELTRKIDTVKSQIRLLGGDVPGGSQYTDRMMLGHLINGRALHDLRP</sequence>
<gene>
    <name evidence="2" type="ORF">S06H3_29987</name>
</gene>
<feature type="coiled-coil region" evidence="1">
    <location>
        <begin position="4"/>
        <end position="31"/>
    </location>
</feature>
<evidence type="ECO:0000313" key="2">
    <source>
        <dbReference type="EMBL" id="GAI25431.1"/>
    </source>
</evidence>
<dbReference type="EMBL" id="BARV01017625">
    <property type="protein sequence ID" value="GAI25431.1"/>
    <property type="molecule type" value="Genomic_DNA"/>
</dbReference>